<comment type="caution">
    <text evidence="1">The sequence shown here is derived from an EMBL/GenBank/DDBJ whole genome shotgun (WGS) entry which is preliminary data.</text>
</comment>
<gene>
    <name evidence="1" type="ORF">Pint_34438</name>
</gene>
<organism evidence="1 2">
    <name type="scientific">Pistacia integerrima</name>
    <dbReference type="NCBI Taxonomy" id="434235"/>
    <lineage>
        <taxon>Eukaryota</taxon>
        <taxon>Viridiplantae</taxon>
        <taxon>Streptophyta</taxon>
        <taxon>Embryophyta</taxon>
        <taxon>Tracheophyta</taxon>
        <taxon>Spermatophyta</taxon>
        <taxon>Magnoliopsida</taxon>
        <taxon>eudicotyledons</taxon>
        <taxon>Gunneridae</taxon>
        <taxon>Pentapetalae</taxon>
        <taxon>rosids</taxon>
        <taxon>malvids</taxon>
        <taxon>Sapindales</taxon>
        <taxon>Anacardiaceae</taxon>
        <taxon>Pistacia</taxon>
    </lineage>
</organism>
<protein>
    <submittedName>
        <fullName evidence="1">Uncharacterized protein</fullName>
    </submittedName>
</protein>
<evidence type="ECO:0000313" key="2">
    <source>
        <dbReference type="Proteomes" id="UP001163603"/>
    </source>
</evidence>
<sequence>MEELAHDFSPFIRVYKDGRVERLMGTDILPPSSNGTVESKDVVFSPETGLSARLFAPKIRNPDQKLPLLVYIHGGCFCFGISATYHNYLNALVHEANIITVSVDYRRAPEHPVPICFDDSWTALKWVASHVNGTGPEDWLNSFADLEKVYIAGDSSGANTAHFMGLRYGQEKPEGVKVAGIILIHPYFWGSEPIGAEVNHLERREFVEKFWRFVCPATSGCDDPLFNPVADPKLASLESCRVLVCVTEKDLYRDRGWFYYEKLKESEWRGVVEIIETKGEDHVFHLFYPSSENAVALLKQIGFFINQKIQEKA</sequence>
<keyword evidence="2" id="KW-1185">Reference proteome</keyword>
<reference evidence="2" key="1">
    <citation type="journal article" date="2023" name="G3 (Bethesda)">
        <title>Genome assembly and association tests identify interacting loci associated with vigor, precocity, and sex in interspecific pistachio rootstocks.</title>
        <authorList>
            <person name="Palmer W."/>
            <person name="Jacygrad E."/>
            <person name="Sagayaradj S."/>
            <person name="Cavanaugh K."/>
            <person name="Han R."/>
            <person name="Bertier L."/>
            <person name="Beede B."/>
            <person name="Kafkas S."/>
            <person name="Golino D."/>
            <person name="Preece J."/>
            <person name="Michelmore R."/>
        </authorList>
    </citation>
    <scope>NUCLEOTIDE SEQUENCE [LARGE SCALE GENOMIC DNA]</scope>
</reference>
<dbReference type="EMBL" id="CM047749">
    <property type="protein sequence ID" value="KAJ0011340.1"/>
    <property type="molecule type" value="Genomic_DNA"/>
</dbReference>
<name>A0ACC0X754_9ROSI</name>
<dbReference type="Proteomes" id="UP001163603">
    <property type="component" value="Chromosome 14"/>
</dbReference>
<proteinExistence type="predicted"/>
<accession>A0ACC0X754</accession>
<evidence type="ECO:0000313" key="1">
    <source>
        <dbReference type="EMBL" id="KAJ0011340.1"/>
    </source>
</evidence>